<dbReference type="GeneID" id="112692611"/>
<dbReference type="InterPro" id="IPR049512">
    <property type="entry name" value="DJR-like_dom"/>
</dbReference>
<organism evidence="2 3">
    <name type="scientific">Sipha flava</name>
    <name type="common">yellow sugarcane aphid</name>
    <dbReference type="NCBI Taxonomy" id="143950"/>
    <lineage>
        <taxon>Eukaryota</taxon>
        <taxon>Metazoa</taxon>
        <taxon>Ecdysozoa</taxon>
        <taxon>Arthropoda</taxon>
        <taxon>Hexapoda</taxon>
        <taxon>Insecta</taxon>
        <taxon>Pterygota</taxon>
        <taxon>Neoptera</taxon>
        <taxon>Paraneoptera</taxon>
        <taxon>Hemiptera</taxon>
        <taxon>Sternorrhyncha</taxon>
        <taxon>Aphidomorpha</taxon>
        <taxon>Aphidoidea</taxon>
        <taxon>Aphididae</taxon>
        <taxon>Sipha</taxon>
    </lineage>
</organism>
<evidence type="ECO:0000259" key="1">
    <source>
        <dbReference type="Pfam" id="PF21738"/>
    </source>
</evidence>
<reference evidence="3" key="1">
    <citation type="submission" date="2025-08" db="UniProtKB">
        <authorList>
            <consortium name="RefSeq"/>
        </authorList>
    </citation>
    <scope>IDENTIFICATION</scope>
    <source>
        <tissue evidence="3">Whole body</tissue>
    </source>
</reference>
<dbReference type="Proteomes" id="UP000694846">
    <property type="component" value="Unplaced"/>
</dbReference>
<dbReference type="AlphaFoldDB" id="A0A8B8GJL3"/>
<keyword evidence="2" id="KW-1185">Reference proteome</keyword>
<name>A0A8B8GJL3_9HEMI</name>
<feature type="domain" description="Double jelly roll-like" evidence="1">
    <location>
        <begin position="25"/>
        <end position="233"/>
    </location>
</feature>
<accession>A0A8B8GJL3</accession>
<dbReference type="PANTHER" id="PTHR36159">
    <property type="entry name" value="PROTEIN CBG23766"/>
    <property type="match status" value="1"/>
</dbReference>
<evidence type="ECO:0000313" key="3">
    <source>
        <dbReference type="RefSeq" id="XP_025423125.1"/>
    </source>
</evidence>
<dbReference type="OrthoDB" id="6624501at2759"/>
<protein>
    <submittedName>
        <fullName evidence="3">Uncharacterized protein LOC112692611</fullName>
    </submittedName>
</protein>
<sequence>MSDFTCLNFVGITGGDDLNLEVVKTKLKECAIVLTRVLWKVPLVKVNDRERLRLLKIIDSKKMISCAFRNWELCEYPNIPQSKKHSWMVKTCSHVEKPRCLIIAFLTNIMGSVSVSDSASDYDTCSLTNVKAYINSTEYPYENFSESFDKNMFTVFYQNYVDFQKYYYERLNAHPCLSREKFKKLGPFICINCLRQNDYVKTFSVDLRIEFESESNFPANTAAYCLVIHDRVIQYNPFTVEVRKI</sequence>
<proteinExistence type="predicted"/>
<dbReference type="PANTHER" id="PTHR36159:SF1">
    <property type="entry name" value="RETROVIRUS-RELATED POL POLYPROTEIN FROM TRANSPOSON 412-LIKE PROTEIN"/>
    <property type="match status" value="1"/>
</dbReference>
<gene>
    <name evidence="3" type="primary">LOC112692611</name>
</gene>
<dbReference type="Pfam" id="PF21738">
    <property type="entry name" value="DJR-like_dom"/>
    <property type="match status" value="1"/>
</dbReference>
<evidence type="ECO:0000313" key="2">
    <source>
        <dbReference type="Proteomes" id="UP000694846"/>
    </source>
</evidence>
<dbReference type="RefSeq" id="XP_025423125.1">
    <property type="nucleotide sequence ID" value="XM_025567340.1"/>
</dbReference>